<feature type="region of interest" description="Disordered" evidence="1">
    <location>
        <begin position="41"/>
        <end position="63"/>
    </location>
</feature>
<protein>
    <submittedName>
        <fullName evidence="2">Uncharacterized protein</fullName>
    </submittedName>
</protein>
<organism evidence="2 3">
    <name type="scientific">Pisolithus microcarpus 441</name>
    <dbReference type="NCBI Taxonomy" id="765257"/>
    <lineage>
        <taxon>Eukaryota</taxon>
        <taxon>Fungi</taxon>
        <taxon>Dikarya</taxon>
        <taxon>Basidiomycota</taxon>
        <taxon>Agaricomycotina</taxon>
        <taxon>Agaricomycetes</taxon>
        <taxon>Agaricomycetidae</taxon>
        <taxon>Boletales</taxon>
        <taxon>Sclerodermatineae</taxon>
        <taxon>Pisolithaceae</taxon>
        <taxon>Pisolithus</taxon>
    </lineage>
</organism>
<gene>
    <name evidence="2" type="ORF">PISMIDRAFT_670201</name>
</gene>
<evidence type="ECO:0000313" key="3">
    <source>
        <dbReference type="Proteomes" id="UP000054018"/>
    </source>
</evidence>
<evidence type="ECO:0000313" key="2">
    <source>
        <dbReference type="EMBL" id="KIK31201.1"/>
    </source>
</evidence>
<dbReference type="HOGENOM" id="CLU_2892142_0_0_1"/>
<evidence type="ECO:0000256" key="1">
    <source>
        <dbReference type="SAM" id="MobiDB-lite"/>
    </source>
</evidence>
<reference evidence="2 3" key="1">
    <citation type="submission" date="2014-04" db="EMBL/GenBank/DDBJ databases">
        <authorList>
            <consortium name="DOE Joint Genome Institute"/>
            <person name="Kuo A."/>
            <person name="Kohler A."/>
            <person name="Costa M.D."/>
            <person name="Nagy L.G."/>
            <person name="Floudas D."/>
            <person name="Copeland A."/>
            <person name="Barry K.W."/>
            <person name="Cichocki N."/>
            <person name="Veneault-Fourrey C."/>
            <person name="LaButti K."/>
            <person name="Lindquist E.A."/>
            <person name="Lipzen A."/>
            <person name="Lundell T."/>
            <person name="Morin E."/>
            <person name="Murat C."/>
            <person name="Sun H."/>
            <person name="Tunlid A."/>
            <person name="Henrissat B."/>
            <person name="Grigoriev I.V."/>
            <person name="Hibbett D.S."/>
            <person name="Martin F."/>
            <person name="Nordberg H.P."/>
            <person name="Cantor M.N."/>
            <person name="Hua S.X."/>
        </authorList>
    </citation>
    <scope>NUCLEOTIDE SEQUENCE [LARGE SCALE GENOMIC DNA]</scope>
    <source>
        <strain evidence="2 3">441</strain>
    </source>
</reference>
<accession>A0A0C9ZPC4</accession>
<dbReference type="EMBL" id="KN833685">
    <property type="protein sequence ID" value="KIK31201.1"/>
    <property type="molecule type" value="Genomic_DNA"/>
</dbReference>
<name>A0A0C9ZPC4_9AGAM</name>
<dbReference type="Proteomes" id="UP000054018">
    <property type="component" value="Unassembled WGS sequence"/>
</dbReference>
<keyword evidence="3" id="KW-1185">Reference proteome</keyword>
<proteinExistence type="predicted"/>
<dbReference type="AlphaFoldDB" id="A0A0C9ZPC4"/>
<reference evidence="3" key="2">
    <citation type="submission" date="2015-01" db="EMBL/GenBank/DDBJ databases">
        <title>Evolutionary Origins and Diversification of the Mycorrhizal Mutualists.</title>
        <authorList>
            <consortium name="DOE Joint Genome Institute"/>
            <consortium name="Mycorrhizal Genomics Consortium"/>
            <person name="Kohler A."/>
            <person name="Kuo A."/>
            <person name="Nagy L.G."/>
            <person name="Floudas D."/>
            <person name="Copeland A."/>
            <person name="Barry K.W."/>
            <person name="Cichocki N."/>
            <person name="Veneault-Fourrey C."/>
            <person name="LaButti K."/>
            <person name="Lindquist E.A."/>
            <person name="Lipzen A."/>
            <person name="Lundell T."/>
            <person name="Morin E."/>
            <person name="Murat C."/>
            <person name="Riley R."/>
            <person name="Ohm R."/>
            <person name="Sun H."/>
            <person name="Tunlid A."/>
            <person name="Henrissat B."/>
            <person name="Grigoriev I.V."/>
            <person name="Hibbett D.S."/>
            <person name="Martin F."/>
        </authorList>
    </citation>
    <scope>NUCLEOTIDE SEQUENCE [LARGE SCALE GENOMIC DNA]</scope>
    <source>
        <strain evidence="3">441</strain>
    </source>
</reference>
<sequence length="63" mass="6862">MGSTRPTKQPNAFYYLFRLVPTTEADSLPFRVRNGIGNVSLSSSSSSQFPPLPPARLPSVLPL</sequence>
<feature type="non-terminal residue" evidence="2">
    <location>
        <position position="63"/>
    </location>
</feature>